<keyword evidence="1" id="KW-0472">Membrane</keyword>
<proteinExistence type="predicted"/>
<dbReference type="AlphaFoldDB" id="A0A7W8GGG8"/>
<reference evidence="2 3" key="1">
    <citation type="submission" date="2020-08" db="EMBL/GenBank/DDBJ databases">
        <title>Genomic Encyclopedia of Type Strains, Phase IV (KMG-IV): sequencing the most valuable type-strain genomes for metagenomic binning, comparative biology and taxonomic classification.</title>
        <authorList>
            <person name="Goeker M."/>
        </authorList>
    </citation>
    <scope>NUCLEOTIDE SEQUENCE [LARGE SCALE GENOMIC DNA]</scope>
    <source>
        <strain evidence="2 3">DSM 101791</strain>
    </source>
</reference>
<comment type="caution">
    <text evidence="2">The sequence shown here is derived from an EMBL/GenBank/DDBJ whole genome shotgun (WGS) entry which is preliminary data.</text>
</comment>
<dbReference type="EMBL" id="JACHFN010000009">
    <property type="protein sequence ID" value="MBB5235155.1"/>
    <property type="molecule type" value="Genomic_DNA"/>
</dbReference>
<sequence>MTLRGFAAFLGFLALSAILGGSYADEKGVGGTILPELIVGGVGACALILEVWKGSAQR</sequence>
<keyword evidence="1" id="KW-0812">Transmembrane</keyword>
<organism evidence="2 3">
    <name type="scientific">Deinococcus budaensis</name>
    <dbReference type="NCBI Taxonomy" id="1665626"/>
    <lineage>
        <taxon>Bacteria</taxon>
        <taxon>Thermotogati</taxon>
        <taxon>Deinococcota</taxon>
        <taxon>Deinococci</taxon>
        <taxon>Deinococcales</taxon>
        <taxon>Deinococcaceae</taxon>
        <taxon>Deinococcus</taxon>
    </lineage>
</organism>
<keyword evidence="2" id="KW-0328">Glycosyltransferase</keyword>
<evidence type="ECO:0000313" key="2">
    <source>
        <dbReference type="EMBL" id="MBB5235155.1"/>
    </source>
</evidence>
<dbReference type="Proteomes" id="UP000525389">
    <property type="component" value="Unassembled WGS sequence"/>
</dbReference>
<dbReference type="RefSeq" id="WP_184029908.1">
    <property type="nucleotide sequence ID" value="NZ_JACHFN010000009.1"/>
</dbReference>
<gene>
    <name evidence="2" type="ORF">HNQ09_002603</name>
</gene>
<accession>A0A7W8GGG8</accession>
<name>A0A7W8GGG8_9DEIO</name>
<evidence type="ECO:0000256" key="1">
    <source>
        <dbReference type="SAM" id="Phobius"/>
    </source>
</evidence>
<feature type="transmembrane region" description="Helical" evidence="1">
    <location>
        <begin position="34"/>
        <end position="52"/>
    </location>
</feature>
<keyword evidence="3" id="KW-1185">Reference proteome</keyword>
<keyword evidence="1" id="KW-1133">Transmembrane helix</keyword>
<keyword evidence="2" id="KW-0808">Transferase</keyword>
<dbReference type="GO" id="GO:0016757">
    <property type="term" value="F:glycosyltransferase activity"/>
    <property type="evidence" value="ECO:0007669"/>
    <property type="project" value="UniProtKB-KW"/>
</dbReference>
<protein>
    <submittedName>
        <fullName evidence="2">Putative membrane-bound mannosyltransferase</fullName>
    </submittedName>
</protein>
<evidence type="ECO:0000313" key="3">
    <source>
        <dbReference type="Proteomes" id="UP000525389"/>
    </source>
</evidence>